<dbReference type="OMA" id="WTDSFIK"/>
<dbReference type="Pfam" id="PF26113">
    <property type="entry name" value="GH16_XgeA"/>
    <property type="match status" value="1"/>
</dbReference>
<dbReference type="GeneID" id="28972639"/>
<dbReference type="InterPro" id="IPR050546">
    <property type="entry name" value="Glycosyl_Hydrlase_16"/>
</dbReference>
<proteinExistence type="predicted"/>
<dbReference type="AlphaFoldDB" id="A0A194S4M2"/>
<dbReference type="EMBL" id="KQ474078">
    <property type="protein sequence ID" value="KPV75465.1"/>
    <property type="molecule type" value="Genomic_DNA"/>
</dbReference>
<dbReference type="PANTHER" id="PTHR10963:SF24">
    <property type="entry name" value="GLYCOSIDASE C21B10.07-RELATED"/>
    <property type="match status" value="1"/>
</dbReference>
<dbReference type="Proteomes" id="UP000053890">
    <property type="component" value="Unassembled WGS sequence"/>
</dbReference>
<reference evidence="1 2" key="1">
    <citation type="journal article" date="2015" name="Front. Microbiol.">
        <title>Genome sequence of the plant growth promoting endophytic yeast Rhodotorula graminis WP1.</title>
        <authorList>
            <person name="Firrincieli A."/>
            <person name="Otillar R."/>
            <person name="Salamov A."/>
            <person name="Schmutz J."/>
            <person name="Khan Z."/>
            <person name="Redman R.S."/>
            <person name="Fleck N.D."/>
            <person name="Lindquist E."/>
            <person name="Grigoriev I.V."/>
            <person name="Doty S.L."/>
        </authorList>
    </citation>
    <scope>NUCLEOTIDE SEQUENCE [LARGE SCALE GENOMIC DNA]</scope>
    <source>
        <strain evidence="1 2">WP1</strain>
    </source>
</reference>
<dbReference type="OrthoDB" id="192832at2759"/>
<dbReference type="RefSeq" id="XP_018271514.1">
    <property type="nucleotide sequence ID" value="XM_018412190.1"/>
</dbReference>
<gene>
    <name evidence="1" type="ORF">RHOBADRAFT_14214</name>
</gene>
<dbReference type="GO" id="GO:0009251">
    <property type="term" value="P:glucan catabolic process"/>
    <property type="evidence" value="ECO:0007669"/>
    <property type="project" value="TreeGrafter"/>
</dbReference>
<dbReference type="PANTHER" id="PTHR10963">
    <property type="entry name" value="GLYCOSYL HYDROLASE-RELATED"/>
    <property type="match status" value="1"/>
</dbReference>
<dbReference type="SUPFAM" id="SSF49899">
    <property type="entry name" value="Concanavalin A-like lectins/glucanases"/>
    <property type="match status" value="1"/>
</dbReference>
<dbReference type="STRING" id="578459.A0A194S4M2"/>
<protein>
    <submittedName>
        <fullName evidence="1">Glycoside hydrolase family 16 protein</fullName>
    </submittedName>
</protein>
<dbReference type="Gene3D" id="2.60.120.200">
    <property type="match status" value="1"/>
</dbReference>
<accession>A0A194S4M2</accession>
<keyword evidence="2" id="KW-1185">Reference proteome</keyword>
<organism evidence="1 2">
    <name type="scientific">Rhodotorula graminis (strain WP1)</name>
    <dbReference type="NCBI Taxonomy" id="578459"/>
    <lineage>
        <taxon>Eukaryota</taxon>
        <taxon>Fungi</taxon>
        <taxon>Dikarya</taxon>
        <taxon>Basidiomycota</taxon>
        <taxon>Pucciniomycotina</taxon>
        <taxon>Microbotryomycetes</taxon>
        <taxon>Sporidiobolales</taxon>
        <taxon>Sporidiobolaceae</taxon>
        <taxon>Rhodotorula</taxon>
    </lineage>
</organism>
<sequence>KVDNTTVLDAGAARKSVRIHSTEAVKIGSVIIADIVKMPWGCSTWPAFWSNGPNWPDGGEIDVLEGVHDDVANQITLHTKDSGCKMTDDVDVTGTLVPANNDCNAKVNGNTGCSYAETAKNSYGEGFNEAGGGVFVTSFTTNGIEQWFWSRPDVPQNIVDGSPDRKTWGKPSASWPSSGCAIEEYFSDQDLIFGESSCPLSLVRISRAQSPDDEHVS</sequence>
<dbReference type="GO" id="GO:0016787">
    <property type="term" value="F:hydrolase activity"/>
    <property type="evidence" value="ECO:0007669"/>
    <property type="project" value="UniProtKB-KW"/>
</dbReference>
<dbReference type="InterPro" id="IPR013320">
    <property type="entry name" value="ConA-like_dom_sf"/>
</dbReference>
<evidence type="ECO:0000313" key="2">
    <source>
        <dbReference type="Proteomes" id="UP000053890"/>
    </source>
</evidence>
<feature type="non-terminal residue" evidence="1">
    <location>
        <position position="1"/>
    </location>
</feature>
<keyword evidence="1" id="KW-0378">Hydrolase</keyword>
<name>A0A194S4M2_RHOGW</name>
<evidence type="ECO:0000313" key="1">
    <source>
        <dbReference type="EMBL" id="KPV75465.1"/>
    </source>
</evidence>